<proteinExistence type="predicted"/>
<dbReference type="InterPro" id="IPR044859">
    <property type="entry name" value="Allene_oxi_cyc_Dirigent"/>
</dbReference>
<dbReference type="EMBL" id="QKYN01000037">
    <property type="protein sequence ID" value="RAG85727.1"/>
    <property type="molecule type" value="Genomic_DNA"/>
</dbReference>
<gene>
    <name evidence="2" type="ORF">DN069_09450</name>
</gene>
<keyword evidence="3" id="KW-1185">Reference proteome</keyword>
<accession>A0A2X0IM42</accession>
<protein>
    <recommendedName>
        <fullName evidence="4">DUF3224 domain-containing protein</fullName>
    </recommendedName>
</protein>
<evidence type="ECO:0000256" key="1">
    <source>
        <dbReference type="SAM" id="MobiDB-lite"/>
    </source>
</evidence>
<dbReference type="Proteomes" id="UP000248889">
    <property type="component" value="Unassembled WGS sequence"/>
</dbReference>
<sequence length="114" mass="11595">MADPSASPAPGSYLVGTDTDYDGDHTSHSAQAVGTDHLYCLITEAPTTGTCSAEIELGTAMLISDGSTQDLSANGAMTFPITNGTGRFAGVHGTVTVTGVTGTNNSDFTITYSR</sequence>
<name>A0A2X0IM42_9ACTN</name>
<evidence type="ECO:0008006" key="4">
    <source>
        <dbReference type="Google" id="ProtNLM"/>
    </source>
</evidence>
<organism evidence="2 3">
    <name type="scientific">Streptacidiphilus pinicola</name>
    <dbReference type="NCBI Taxonomy" id="2219663"/>
    <lineage>
        <taxon>Bacteria</taxon>
        <taxon>Bacillati</taxon>
        <taxon>Actinomycetota</taxon>
        <taxon>Actinomycetes</taxon>
        <taxon>Kitasatosporales</taxon>
        <taxon>Streptomycetaceae</taxon>
        <taxon>Streptacidiphilus</taxon>
    </lineage>
</organism>
<evidence type="ECO:0000313" key="3">
    <source>
        <dbReference type="Proteomes" id="UP000248889"/>
    </source>
</evidence>
<evidence type="ECO:0000313" key="2">
    <source>
        <dbReference type="EMBL" id="RAG85727.1"/>
    </source>
</evidence>
<feature type="region of interest" description="Disordered" evidence="1">
    <location>
        <begin position="1"/>
        <end position="28"/>
    </location>
</feature>
<comment type="caution">
    <text evidence="2">The sequence shown here is derived from an EMBL/GenBank/DDBJ whole genome shotgun (WGS) entry which is preliminary data.</text>
</comment>
<reference evidence="2 3" key="1">
    <citation type="submission" date="2018-06" db="EMBL/GenBank/DDBJ databases">
        <title>Streptacidiphilus pinicola sp. nov., isolated from pine grove soil.</title>
        <authorList>
            <person name="Roh S.G."/>
            <person name="Park S."/>
            <person name="Kim M.-K."/>
            <person name="Yun B.-R."/>
            <person name="Park J."/>
            <person name="Kim M.J."/>
            <person name="Kim Y.S."/>
            <person name="Kim S.B."/>
        </authorList>
    </citation>
    <scope>NUCLEOTIDE SEQUENCE [LARGE SCALE GENOMIC DNA]</scope>
    <source>
        <strain evidence="2 3">MMS16-CNU450</strain>
    </source>
</reference>
<dbReference type="AlphaFoldDB" id="A0A2X0IM42"/>
<dbReference type="Gene3D" id="2.40.480.10">
    <property type="entry name" value="Allene oxide cyclase-like"/>
    <property type="match status" value="1"/>
</dbReference>